<dbReference type="AlphaFoldDB" id="A0A8J4TRA8"/>
<feature type="region of interest" description="Disordered" evidence="1">
    <location>
        <begin position="39"/>
        <end position="58"/>
    </location>
</feature>
<keyword evidence="3" id="KW-1185">Reference proteome</keyword>
<evidence type="ECO:0000256" key="1">
    <source>
        <dbReference type="SAM" id="MobiDB-lite"/>
    </source>
</evidence>
<gene>
    <name evidence="2" type="primary">toh-1</name>
    <name evidence="2" type="ORF">DAT39_020403</name>
</gene>
<accession>A0A8J4TRA8</accession>
<dbReference type="Proteomes" id="UP000727407">
    <property type="component" value="Unassembled WGS sequence"/>
</dbReference>
<sequence>PVAFKIKVMEAEAKITTAREEEWQALNTSLKEDGRVALRISEPEGTRHPSASEADEED</sequence>
<evidence type="ECO:0000313" key="2">
    <source>
        <dbReference type="EMBL" id="KAF5889896.1"/>
    </source>
</evidence>
<organism evidence="2 3">
    <name type="scientific">Clarias magur</name>
    <name type="common">Asian catfish</name>
    <name type="synonym">Macropteronotus magur</name>
    <dbReference type="NCBI Taxonomy" id="1594786"/>
    <lineage>
        <taxon>Eukaryota</taxon>
        <taxon>Metazoa</taxon>
        <taxon>Chordata</taxon>
        <taxon>Craniata</taxon>
        <taxon>Vertebrata</taxon>
        <taxon>Euteleostomi</taxon>
        <taxon>Actinopterygii</taxon>
        <taxon>Neopterygii</taxon>
        <taxon>Teleostei</taxon>
        <taxon>Ostariophysi</taxon>
        <taxon>Siluriformes</taxon>
        <taxon>Clariidae</taxon>
        <taxon>Clarias</taxon>
    </lineage>
</organism>
<feature type="non-terminal residue" evidence="2">
    <location>
        <position position="1"/>
    </location>
</feature>
<comment type="caution">
    <text evidence="2">The sequence shown here is derived from an EMBL/GenBank/DDBJ whole genome shotgun (WGS) entry which is preliminary data.</text>
</comment>
<dbReference type="EMBL" id="QNUK01000755">
    <property type="protein sequence ID" value="KAF5889896.1"/>
    <property type="molecule type" value="Genomic_DNA"/>
</dbReference>
<name>A0A8J4TRA8_CLAMG</name>
<proteinExistence type="predicted"/>
<reference evidence="2" key="1">
    <citation type="submission" date="2020-07" db="EMBL/GenBank/DDBJ databases">
        <title>Clarias magur genome sequencing, assembly and annotation.</title>
        <authorList>
            <person name="Kushwaha B."/>
            <person name="Kumar R."/>
            <person name="Das P."/>
            <person name="Joshi C.G."/>
            <person name="Kumar D."/>
            <person name="Nagpure N.S."/>
            <person name="Pandey M."/>
            <person name="Agarwal S."/>
            <person name="Srivastava S."/>
            <person name="Singh M."/>
            <person name="Sahoo L."/>
            <person name="Jayasankar P."/>
            <person name="Meher P.K."/>
            <person name="Koringa P.G."/>
            <person name="Iquebal M.A."/>
            <person name="Das S.P."/>
            <person name="Bit A."/>
            <person name="Patnaik S."/>
            <person name="Patel N."/>
            <person name="Shah T.M."/>
            <person name="Hinsu A."/>
            <person name="Jena J.K."/>
        </authorList>
    </citation>
    <scope>NUCLEOTIDE SEQUENCE</scope>
    <source>
        <strain evidence="2">CIFAMagur01</strain>
        <tissue evidence="2">Testis</tissue>
    </source>
</reference>
<evidence type="ECO:0000313" key="3">
    <source>
        <dbReference type="Proteomes" id="UP000727407"/>
    </source>
</evidence>
<protein>
    <submittedName>
        <fullName evidence="2">Zinc metalloproteinase nas-26</fullName>
    </submittedName>
</protein>
<feature type="non-terminal residue" evidence="2">
    <location>
        <position position="58"/>
    </location>
</feature>